<gene>
    <name evidence="2" type="ORF">CYPRO_0486</name>
</gene>
<sequence length="162" mass="18121">MTTLREQNNTTIENIQENPPALFRNMPKKDLGDLLQSAVQRKVEAFEELLPGFPDGNGHGFLVLEGIVEARKNGTIIEQFSAGDFIGEAFLHSKAQLSCDLTATVPAVVLIFNRGDVVQFFRTRPEKLLKIYTMNVIEAQHKHIIGLYKRIVSGDTQLQVSL</sequence>
<dbReference type="CDD" id="cd00038">
    <property type="entry name" value="CAP_ED"/>
    <property type="match status" value="1"/>
</dbReference>
<dbReference type="RefSeq" id="WP_114983108.1">
    <property type="nucleotide sequence ID" value="NZ_CP027806.1"/>
</dbReference>
<evidence type="ECO:0000313" key="3">
    <source>
        <dbReference type="Proteomes" id="UP000254808"/>
    </source>
</evidence>
<dbReference type="EMBL" id="CP027806">
    <property type="protein sequence ID" value="AXI99771.1"/>
    <property type="molecule type" value="Genomic_DNA"/>
</dbReference>
<dbReference type="Gene3D" id="2.60.120.10">
    <property type="entry name" value="Jelly Rolls"/>
    <property type="match status" value="1"/>
</dbReference>
<organism evidence="2 3">
    <name type="scientific">Cyclonatronum proteinivorum</name>
    <dbReference type="NCBI Taxonomy" id="1457365"/>
    <lineage>
        <taxon>Bacteria</taxon>
        <taxon>Pseudomonadati</taxon>
        <taxon>Balneolota</taxon>
        <taxon>Balneolia</taxon>
        <taxon>Balneolales</taxon>
        <taxon>Cyclonatronaceae</taxon>
        <taxon>Cyclonatronum</taxon>
    </lineage>
</organism>
<feature type="domain" description="Cyclic nucleotide-binding" evidence="1">
    <location>
        <begin position="22"/>
        <end position="107"/>
    </location>
</feature>
<dbReference type="Pfam" id="PF00027">
    <property type="entry name" value="cNMP_binding"/>
    <property type="match status" value="1"/>
</dbReference>
<dbReference type="KEGG" id="cprv:CYPRO_0486"/>
<proteinExistence type="predicted"/>
<dbReference type="PROSITE" id="PS50042">
    <property type="entry name" value="CNMP_BINDING_3"/>
    <property type="match status" value="1"/>
</dbReference>
<reference evidence="2 3" key="1">
    <citation type="submission" date="2018-03" db="EMBL/GenBank/DDBJ databases">
        <title>Phenotypic and genomic properties of Cyclonatronum proteinivorum gen. nov., sp. nov., a haloalkaliphilic bacteroidete from soda lakes possessing Na+-translocating rhodopsin.</title>
        <authorList>
            <person name="Toshchakov S.V."/>
            <person name="Korzhenkov A."/>
            <person name="Samarov N.I."/>
            <person name="Kublanov I.V."/>
            <person name="Muntyan M.S."/>
            <person name="Sorokin D.Y."/>
        </authorList>
    </citation>
    <scope>NUCLEOTIDE SEQUENCE [LARGE SCALE GENOMIC DNA]</scope>
    <source>
        <strain evidence="2 3">Omega</strain>
    </source>
</reference>
<dbReference type="Proteomes" id="UP000254808">
    <property type="component" value="Chromosome"/>
</dbReference>
<dbReference type="SUPFAM" id="SSF51206">
    <property type="entry name" value="cAMP-binding domain-like"/>
    <property type="match status" value="1"/>
</dbReference>
<accession>A0A345UH20</accession>
<keyword evidence="3" id="KW-1185">Reference proteome</keyword>
<dbReference type="InterPro" id="IPR000595">
    <property type="entry name" value="cNMP-bd_dom"/>
</dbReference>
<dbReference type="OrthoDB" id="1523893at2"/>
<dbReference type="InterPro" id="IPR018490">
    <property type="entry name" value="cNMP-bd_dom_sf"/>
</dbReference>
<protein>
    <submittedName>
        <fullName evidence="2">Cyclic nucleotide-binding domain-containing protein</fullName>
    </submittedName>
</protein>
<dbReference type="InterPro" id="IPR014710">
    <property type="entry name" value="RmlC-like_jellyroll"/>
</dbReference>
<name>A0A345UH20_9BACT</name>
<evidence type="ECO:0000313" key="2">
    <source>
        <dbReference type="EMBL" id="AXI99771.1"/>
    </source>
</evidence>
<dbReference type="AlphaFoldDB" id="A0A345UH20"/>
<evidence type="ECO:0000259" key="1">
    <source>
        <dbReference type="PROSITE" id="PS50042"/>
    </source>
</evidence>